<organism evidence="1">
    <name type="scientific">Anguilla anguilla</name>
    <name type="common">European freshwater eel</name>
    <name type="synonym">Muraena anguilla</name>
    <dbReference type="NCBI Taxonomy" id="7936"/>
    <lineage>
        <taxon>Eukaryota</taxon>
        <taxon>Metazoa</taxon>
        <taxon>Chordata</taxon>
        <taxon>Craniata</taxon>
        <taxon>Vertebrata</taxon>
        <taxon>Euteleostomi</taxon>
        <taxon>Actinopterygii</taxon>
        <taxon>Neopterygii</taxon>
        <taxon>Teleostei</taxon>
        <taxon>Anguilliformes</taxon>
        <taxon>Anguillidae</taxon>
        <taxon>Anguilla</taxon>
    </lineage>
</organism>
<name>A0A0E9PFQ3_ANGAN</name>
<dbReference type="EMBL" id="GBXM01105465">
    <property type="protein sequence ID" value="JAH03112.1"/>
    <property type="molecule type" value="Transcribed_RNA"/>
</dbReference>
<reference evidence="1" key="1">
    <citation type="submission" date="2014-11" db="EMBL/GenBank/DDBJ databases">
        <authorList>
            <person name="Amaro Gonzalez C."/>
        </authorList>
    </citation>
    <scope>NUCLEOTIDE SEQUENCE</scope>
</reference>
<evidence type="ECO:0000313" key="1">
    <source>
        <dbReference type="EMBL" id="JAH03112.1"/>
    </source>
</evidence>
<sequence>MGISILPHPMSFLQAVCQPHPKELHLLVYPHFSLDEFHFSVVLDDS</sequence>
<dbReference type="AlphaFoldDB" id="A0A0E9PFQ3"/>
<reference evidence="1" key="2">
    <citation type="journal article" date="2015" name="Fish Shellfish Immunol.">
        <title>Early steps in the European eel (Anguilla anguilla)-Vibrio vulnificus interaction in the gills: Role of the RtxA13 toxin.</title>
        <authorList>
            <person name="Callol A."/>
            <person name="Pajuelo D."/>
            <person name="Ebbesson L."/>
            <person name="Teles M."/>
            <person name="MacKenzie S."/>
            <person name="Amaro C."/>
        </authorList>
    </citation>
    <scope>NUCLEOTIDE SEQUENCE</scope>
</reference>
<accession>A0A0E9PFQ3</accession>
<protein>
    <submittedName>
        <fullName evidence="1">Uncharacterized protein</fullName>
    </submittedName>
</protein>
<proteinExistence type="predicted"/>